<evidence type="ECO:0000313" key="1">
    <source>
        <dbReference type="EMBL" id="CAG4967988.1"/>
    </source>
</evidence>
<dbReference type="PROSITE" id="PS51257">
    <property type="entry name" value="PROKAR_LIPOPROTEIN"/>
    <property type="match status" value="1"/>
</dbReference>
<dbReference type="RefSeq" id="WP_215219204.1">
    <property type="nucleotide sequence ID" value="NZ_OU015430.1"/>
</dbReference>
<keyword evidence="2" id="KW-1185">Reference proteome</keyword>
<evidence type="ECO:0008006" key="3">
    <source>
        <dbReference type="Google" id="ProtNLM"/>
    </source>
</evidence>
<organism evidence="1 2">
    <name type="scientific">Novilysobacter luteus</name>
    <dbReference type="NCBI Taxonomy" id="2822368"/>
    <lineage>
        <taxon>Bacteria</taxon>
        <taxon>Pseudomonadati</taxon>
        <taxon>Pseudomonadota</taxon>
        <taxon>Gammaproteobacteria</taxon>
        <taxon>Lysobacterales</taxon>
        <taxon>Lysobacteraceae</taxon>
        <taxon>Novilysobacter</taxon>
    </lineage>
</organism>
<reference evidence="1 2" key="1">
    <citation type="submission" date="2021-04" db="EMBL/GenBank/DDBJ databases">
        <authorList>
            <person name="Rodrigo-Torres L."/>
            <person name="Arahal R. D."/>
            <person name="Lucena T."/>
        </authorList>
    </citation>
    <scope>NUCLEOTIDE SEQUENCE [LARGE SCALE GENOMIC DNA]</scope>
    <source>
        <strain evidence="1 2">CECT 30171</strain>
    </source>
</reference>
<protein>
    <recommendedName>
        <fullName evidence="3">Lipoprotein</fullName>
    </recommendedName>
</protein>
<evidence type="ECO:0000313" key="2">
    <source>
        <dbReference type="Proteomes" id="UP000680116"/>
    </source>
</evidence>
<accession>A0ABM8UC13</accession>
<name>A0ABM8UC13_9GAMM</name>
<sequence length="122" mass="12874">MRRHAFALVVLVGLQGCASSPDYAVAPGKGAGQVAVSYLTERLDHPPLSHQHANQVATRQCERLGYSYTDRAVGVDQQCGRAGGDGDCAQWNVERVYQCAGNAIAAPQGQPVATITPSGRQP</sequence>
<dbReference type="Pfam" id="PF13992">
    <property type="entry name" value="YecR"/>
    <property type="match status" value="1"/>
</dbReference>
<dbReference type="EMBL" id="OU015430">
    <property type="protein sequence ID" value="CAG4967988.1"/>
    <property type="molecule type" value="Genomic_DNA"/>
</dbReference>
<dbReference type="Proteomes" id="UP000680116">
    <property type="component" value="Chromosome"/>
</dbReference>
<proteinExistence type="predicted"/>
<dbReference type="InterPro" id="IPR025731">
    <property type="entry name" value="YecR-like"/>
</dbReference>
<gene>
    <name evidence="1" type="ORF">LYB30171_00169</name>
</gene>